<evidence type="ECO:0000313" key="3">
    <source>
        <dbReference type="EMBL" id="CAG9136934.1"/>
    </source>
</evidence>
<evidence type="ECO:0000256" key="1">
    <source>
        <dbReference type="SAM" id="MobiDB-lite"/>
    </source>
</evidence>
<feature type="region of interest" description="Disordered" evidence="1">
    <location>
        <begin position="385"/>
        <end position="410"/>
    </location>
</feature>
<evidence type="ECO:0000256" key="2">
    <source>
        <dbReference type="SAM" id="SignalP"/>
    </source>
</evidence>
<comment type="caution">
    <text evidence="3">The sequence shown here is derived from an EMBL/GenBank/DDBJ whole genome shotgun (WGS) entry which is preliminary data.</text>
</comment>
<dbReference type="Proteomes" id="UP000653454">
    <property type="component" value="Unassembled WGS sequence"/>
</dbReference>
<keyword evidence="4" id="KW-1185">Reference proteome</keyword>
<organism evidence="3 4">
    <name type="scientific">Plutella xylostella</name>
    <name type="common">Diamondback moth</name>
    <name type="synonym">Plutella maculipennis</name>
    <dbReference type="NCBI Taxonomy" id="51655"/>
    <lineage>
        <taxon>Eukaryota</taxon>
        <taxon>Metazoa</taxon>
        <taxon>Ecdysozoa</taxon>
        <taxon>Arthropoda</taxon>
        <taxon>Hexapoda</taxon>
        <taxon>Insecta</taxon>
        <taxon>Pterygota</taxon>
        <taxon>Neoptera</taxon>
        <taxon>Endopterygota</taxon>
        <taxon>Lepidoptera</taxon>
        <taxon>Glossata</taxon>
        <taxon>Ditrysia</taxon>
        <taxon>Yponomeutoidea</taxon>
        <taxon>Plutellidae</taxon>
        <taxon>Plutella</taxon>
    </lineage>
</organism>
<keyword evidence="2" id="KW-0732">Signal</keyword>
<evidence type="ECO:0000313" key="4">
    <source>
        <dbReference type="Proteomes" id="UP000653454"/>
    </source>
</evidence>
<accession>A0A8S4GAN2</accession>
<sequence length="410" mass="45390">MVSEKWKVILVLCAAAAAERPGRALSVHQPRRSAPMFVPRRRPHSRVLFLDDEENRQPYGRGEIDLTQSYGKIKFDDSTDYDFTSPEDTTEPTKHVELDKELTSGNERFYEPLGPRIRNQYPPIIPQFYTQGRFARPYAPNFGFDPYYVPGNSFAPAVRNSFYNPNQGWKARSPRVVFPFQDPGVNSLVQTNSHGGPGGFNDNVVFREQNFGLNDVGTDDLALQDIGTGNAEAFAERGTLLDRTTLAVAISLRLGLQTNEPHRCRCGEHADRRGHHGLSCGRSAGRIARHAALNDTIRRALASANVPATLEPSGIMRDDGKRPDGMSLVPWKRGRLLVWDATYVDTLAPSHLPSTSTEAGAAAERPQICIPRRGVHVCAFRSRNPRAVGTGGASAGKRNWQQAQRSHKGP</sequence>
<gene>
    <name evidence="3" type="ORF">PLXY2_LOCUS15193</name>
</gene>
<dbReference type="EMBL" id="CAJHNJ030000170">
    <property type="protein sequence ID" value="CAG9136934.1"/>
    <property type="molecule type" value="Genomic_DNA"/>
</dbReference>
<proteinExistence type="predicted"/>
<dbReference type="AlphaFoldDB" id="A0A8S4GAN2"/>
<protein>
    <submittedName>
        <fullName evidence="3">(diamondback moth) hypothetical protein</fullName>
    </submittedName>
</protein>
<feature type="signal peptide" evidence="2">
    <location>
        <begin position="1"/>
        <end position="24"/>
    </location>
</feature>
<name>A0A8S4GAN2_PLUXY</name>
<feature type="chain" id="PRO_5035912264" evidence="2">
    <location>
        <begin position="25"/>
        <end position="410"/>
    </location>
</feature>
<reference evidence="3" key="1">
    <citation type="submission" date="2020-11" db="EMBL/GenBank/DDBJ databases">
        <authorList>
            <person name="Whiteford S."/>
        </authorList>
    </citation>
    <scope>NUCLEOTIDE SEQUENCE</scope>
</reference>